<proteinExistence type="predicted"/>
<evidence type="ECO:0000313" key="3">
    <source>
        <dbReference type="EMBL" id="MFD1571862.1"/>
    </source>
</evidence>
<keyword evidence="1" id="KW-1133">Transmembrane helix</keyword>
<name>A0ABD6C4X6_9EURY</name>
<gene>
    <name evidence="3" type="ORF">ACFR9T_14960</name>
</gene>
<dbReference type="Proteomes" id="UP001597185">
    <property type="component" value="Unassembled WGS sequence"/>
</dbReference>
<keyword evidence="1" id="KW-0472">Membrane</keyword>
<dbReference type="EMBL" id="JBHUDB010000017">
    <property type="protein sequence ID" value="MFD1571862.1"/>
    <property type="molecule type" value="Genomic_DNA"/>
</dbReference>
<sequence length="143" mass="15358">MLIGIAIVSYGGYDYVQQTEAVRESVEVEATITELSVETDSGTSSSPGVDYDPTVAFNYVYNGTEYTGTKIYPAEIGQEYETRSEAESVIEGYEEGIQTTAYVAPSQPGDAFLKNQTTNVPIIAAVLGGIFTLFATVSAVRKL</sequence>
<comment type="caution">
    <text evidence="3">The sequence shown here is derived from an EMBL/GenBank/DDBJ whole genome shotgun (WGS) entry which is preliminary data.</text>
</comment>
<dbReference type="Pfam" id="PF12158">
    <property type="entry name" value="DUF3592"/>
    <property type="match status" value="1"/>
</dbReference>
<feature type="transmembrane region" description="Helical" evidence="1">
    <location>
        <begin position="120"/>
        <end position="140"/>
    </location>
</feature>
<keyword evidence="4" id="KW-1185">Reference proteome</keyword>
<dbReference type="RefSeq" id="WP_256419511.1">
    <property type="nucleotide sequence ID" value="NZ_JANHDL010000024.1"/>
</dbReference>
<organism evidence="3 4">
    <name type="scientific">Halorubrum laminariae</name>
    <dbReference type="NCBI Taxonomy" id="1433523"/>
    <lineage>
        <taxon>Archaea</taxon>
        <taxon>Methanobacteriati</taxon>
        <taxon>Methanobacteriota</taxon>
        <taxon>Stenosarchaea group</taxon>
        <taxon>Halobacteria</taxon>
        <taxon>Halobacteriales</taxon>
        <taxon>Haloferacaceae</taxon>
        <taxon>Halorubrum</taxon>
    </lineage>
</organism>
<evidence type="ECO:0000259" key="2">
    <source>
        <dbReference type="Pfam" id="PF12158"/>
    </source>
</evidence>
<dbReference type="InterPro" id="IPR021994">
    <property type="entry name" value="DUF3592"/>
</dbReference>
<accession>A0ABD6C4X6</accession>
<evidence type="ECO:0000313" key="4">
    <source>
        <dbReference type="Proteomes" id="UP001597185"/>
    </source>
</evidence>
<reference evidence="3 4" key="1">
    <citation type="journal article" date="2019" name="Int. J. Syst. Evol. Microbiol.">
        <title>The Global Catalogue of Microorganisms (GCM) 10K type strain sequencing project: providing services to taxonomists for standard genome sequencing and annotation.</title>
        <authorList>
            <consortium name="The Broad Institute Genomics Platform"/>
            <consortium name="The Broad Institute Genome Sequencing Center for Infectious Disease"/>
            <person name="Wu L."/>
            <person name="Ma J."/>
        </authorList>
    </citation>
    <scope>NUCLEOTIDE SEQUENCE [LARGE SCALE GENOMIC DNA]</scope>
    <source>
        <strain evidence="3 4">CGMCC 1.12689</strain>
    </source>
</reference>
<keyword evidence="1" id="KW-0812">Transmembrane</keyword>
<dbReference type="AlphaFoldDB" id="A0ABD6C4X6"/>
<protein>
    <submittedName>
        <fullName evidence="3">DUF3592 domain-containing protein</fullName>
    </submittedName>
</protein>
<feature type="domain" description="DUF3592" evidence="2">
    <location>
        <begin position="28"/>
        <end position="115"/>
    </location>
</feature>
<evidence type="ECO:0000256" key="1">
    <source>
        <dbReference type="SAM" id="Phobius"/>
    </source>
</evidence>